<dbReference type="Proteomes" id="UP000606991">
    <property type="component" value="Unassembled WGS sequence"/>
</dbReference>
<proteinExistence type="predicted"/>
<reference evidence="9 10" key="1">
    <citation type="submission" date="2020-10" db="EMBL/GenBank/DDBJ databases">
        <title>Ca. Dormibacterota MAGs.</title>
        <authorList>
            <person name="Montgomery K."/>
        </authorList>
    </citation>
    <scope>NUCLEOTIDE SEQUENCE [LARGE SCALE GENOMIC DNA]</scope>
    <source>
        <strain evidence="9">SC8812_S17_18</strain>
    </source>
</reference>
<gene>
    <name evidence="9" type="ORF">JF886_01910</name>
</gene>
<dbReference type="AlphaFoldDB" id="A0A934K0H3"/>
<evidence type="ECO:0000256" key="7">
    <source>
        <dbReference type="ARBA" id="ARBA00023136"/>
    </source>
</evidence>
<keyword evidence="3" id="KW-0328">Glycosyltransferase</keyword>
<keyword evidence="2" id="KW-1003">Cell membrane</keyword>
<feature type="transmembrane region" description="Helical" evidence="8">
    <location>
        <begin position="324"/>
        <end position="342"/>
    </location>
</feature>
<dbReference type="GO" id="GO:0005886">
    <property type="term" value="C:plasma membrane"/>
    <property type="evidence" value="ECO:0007669"/>
    <property type="project" value="UniProtKB-SubCell"/>
</dbReference>
<dbReference type="GO" id="GO:0009103">
    <property type="term" value="P:lipopolysaccharide biosynthetic process"/>
    <property type="evidence" value="ECO:0007669"/>
    <property type="project" value="UniProtKB-ARBA"/>
</dbReference>
<feature type="transmembrane region" description="Helical" evidence="8">
    <location>
        <begin position="273"/>
        <end position="293"/>
    </location>
</feature>
<evidence type="ECO:0000256" key="4">
    <source>
        <dbReference type="ARBA" id="ARBA00022679"/>
    </source>
</evidence>
<sequence length="529" mass="56172">MSRPSPQMRLRRPSWRAPAHHSPLGWTAPSFLVFTVLRLPSFFEPHWYTDEASYVNVAKSLLRGRVLYSQIWNNKPPLQSWTIATEVRFFGASEFGLHLLTYLTGLAALAAVAYAGTRILGMRRACMATLLCAIALGLPVVDAELALPESLLIAPVTWAGALLLVRIDPRRVVSVPPHRLAIWPFVVGALVAAGIAYQQTVVAEATAFGLIIALSPRTRWRDLMAYAGTVVAITAAWLAVAIVTAGAGRVAFALVGFYIPYTRSVLPSAGSGVVMHIAEVGVAAILLCVGAFLCRRLSTAAWAVLLWAGAALLVAAMAGQPYAHYLTAAAAPVSLAVAAVPLPNRLRRFSRTDALRLGPAVAALVIAAALARVTGLDWIPEAAPSPAQNATRTLTQYYGGAVRAAFSGDDSDWDGQFDSHVPADTAVASWISQHGYAGASAVVWSSDSWVYSLADLDVLMPTPPIYNDEVLLGNNGPVATAVATIKPLLIIVSADAESQWPEIIGILAGGAYQRVFGSGQVAIWLRNGS</sequence>
<evidence type="ECO:0000256" key="1">
    <source>
        <dbReference type="ARBA" id="ARBA00004651"/>
    </source>
</evidence>
<feature type="transmembrane region" description="Helical" evidence="8">
    <location>
        <begin position="122"/>
        <end position="141"/>
    </location>
</feature>
<evidence type="ECO:0000256" key="5">
    <source>
        <dbReference type="ARBA" id="ARBA00022692"/>
    </source>
</evidence>
<keyword evidence="6 8" id="KW-1133">Transmembrane helix</keyword>
<accession>A0A934K0H3</accession>
<dbReference type="GO" id="GO:0016763">
    <property type="term" value="F:pentosyltransferase activity"/>
    <property type="evidence" value="ECO:0007669"/>
    <property type="project" value="TreeGrafter"/>
</dbReference>
<dbReference type="InterPro" id="IPR050297">
    <property type="entry name" value="LipidA_mod_glycosyltrf_83"/>
</dbReference>
<keyword evidence="4" id="KW-0808">Transferase</keyword>
<dbReference type="RefSeq" id="WP_337309049.1">
    <property type="nucleotide sequence ID" value="NZ_JAEKNS010000028.1"/>
</dbReference>
<organism evidence="9 10">
    <name type="scientific">Candidatus Aeolococcus gillhamiae</name>
    <dbReference type="NCBI Taxonomy" id="3127015"/>
    <lineage>
        <taxon>Bacteria</taxon>
        <taxon>Bacillati</taxon>
        <taxon>Candidatus Dormiibacterota</taxon>
        <taxon>Candidatus Dormibacteria</taxon>
        <taxon>Candidatus Aeolococcales</taxon>
        <taxon>Candidatus Aeolococcaceae</taxon>
        <taxon>Candidatus Aeolococcus</taxon>
    </lineage>
</organism>
<keyword evidence="5 8" id="KW-0812">Transmembrane</keyword>
<feature type="transmembrane region" description="Helical" evidence="8">
    <location>
        <begin position="147"/>
        <end position="165"/>
    </location>
</feature>
<dbReference type="PANTHER" id="PTHR33908:SF11">
    <property type="entry name" value="MEMBRANE PROTEIN"/>
    <property type="match status" value="1"/>
</dbReference>
<keyword evidence="7 8" id="KW-0472">Membrane</keyword>
<name>A0A934K0H3_9BACT</name>
<dbReference type="PANTHER" id="PTHR33908">
    <property type="entry name" value="MANNOSYLTRANSFERASE YKCB-RELATED"/>
    <property type="match status" value="1"/>
</dbReference>
<evidence type="ECO:0000256" key="2">
    <source>
        <dbReference type="ARBA" id="ARBA00022475"/>
    </source>
</evidence>
<evidence type="ECO:0000313" key="9">
    <source>
        <dbReference type="EMBL" id="MBJ7593610.1"/>
    </source>
</evidence>
<feature type="transmembrane region" description="Helical" evidence="8">
    <location>
        <begin position="230"/>
        <end position="261"/>
    </location>
</feature>
<protein>
    <recommendedName>
        <fullName evidence="11">Glycosyltransferase RgtA/B/C/D-like domain-containing protein</fullName>
    </recommendedName>
</protein>
<evidence type="ECO:0000256" key="6">
    <source>
        <dbReference type="ARBA" id="ARBA00022989"/>
    </source>
</evidence>
<dbReference type="EMBL" id="JAEKNS010000028">
    <property type="protein sequence ID" value="MBJ7593610.1"/>
    <property type="molecule type" value="Genomic_DNA"/>
</dbReference>
<feature type="transmembrane region" description="Helical" evidence="8">
    <location>
        <begin position="201"/>
        <end position="218"/>
    </location>
</feature>
<evidence type="ECO:0000256" key="3">
    <source>
        <dbReference type="ARBA" id="ARBA00022676"/>
    </source>
</evidence>
<feature type="transmembrane region" description="Helical" evidence="8">
    <location>
        <begin position="354"/>
        <end position="371"/>
    </location>
</feature>
<evidence type="ECO:0008006" key="11">
    <source>
        <dbReference type="Google" id="ProtNLM"/>
    </source>
</evidence>
<feature type="transmembrane region" description="Helical" evidence="8">
    <location>
        <begin position="177"/>
        <end position="195"/>
    </location>
</feature>
<evidence type="ECO:0000256" key="8">
    <source>
        <dbReference type="SAM" id="Phobius"/>
    </source>
</evidence>
<comment type="subcellular location">
    <subcellularLocation>
        <location evidence="1">Cell membrane</location>
        <topology evidence="1">Multi-pass membrane protein</topology>
    </subcellularLocation>
</comment>
<feature type="transmembrane region" description="Helical" evidence="8">
    <location>
        <begin position="300"/>
        <end position="318"/>
    </location>
</feature>
<feature type="transmembrane region" description="Helical" evidence="8">
    <location>
        <begin position="95"/>
        <end position="115"/>
    </location>
</feature>
<comment type="caution">
    <text evidence="9">The sequence shown here is derived from an EMBL/GenBank/DDBJ whole genome shotgun (WGS) entry which is preliminary data.</text>
</comment>
<evidence type="ECO:0000313" key="10">
    <source>
        <dbReference type="Proteomes" id="UP000606991"/>
    </source>
</evidence>